<dbReference type="RefSeq" id="WP_136405083.1">
    <property type="nucleotide sequence ID" value="NZ_SSWX01000002.1"/>
</dbReference>
<gene>
    <name evidence="1" type="ORF">E8K88_02625</name>
</gene>
<dbReference type="AlphaFoldDB" id="A0A4S5BTI0"/>
<reference evidence="1 2" key="1">
    <citation type="submission" date="2019-04" db="EMBL/GenBank/DDBJ databases">
        <title>Lampropedia sp YIM MLB12 draf genome.</title>
        <authorList>
            <person name="Wang Y.-X."/>
        </authorList>
    </citation>
    <scope>NUCLEOTIDE SEQUENCE [LARGE SCALE GENOMIC DNA]</scope>
    <source>
        <strain evidence="1 2">YIM MLB12</strain>
    </source>
</reference>
<keyword evidence="2" id="KW-1185">Reference proteome</keyword>
<dbReference type="InterPro" id="IPR025267">
    <property type="entry name" value="ORF017-like"/>
</dbReference>
<evidence type="ECO:0000313" key="1">
    <source>
        <dbReference type="EMBL" id="THJ36177.1"/>
    </source>
</evidence>
<sequence length="428" mass="46469">MSGKTQTSRANAMFVQAAGLFAQSMQRNSTLARLSGPMPKGEAGAAENIRKQTTADLPIVRSVDLTRGAGDEVRFHFVQPVGAYPIMGSKMAEGKGVGIKHDNSRVRVDQARFPVDLGDTMDELRSPVQVRKIGRPIAQSLMDSYQDQALLTHLAGARGFHDNIEWRVPTEKHADFAEIVVNPVLAPTKNRHYIAGGSNGIGGFGVNAGEVTLQSTDELDMDTVDSVRAMIETIPLPPPAVKVPGDVVANDSPLRVMLVSPDQYSSFSRSKDFRAIQANALARASKAKQHPLFLGECGLWNGILLMKMPKPIRFYAGNEIRFCADYASANESIARVPEAFGTTHAIDRAVLLGGQALAHAFGRSKHGGMPYFWKEKTFDHDDKEELLIGAIHGVQKLRWLVEQGGGVKHFTDHGVIAIDTAVRISAQA</sequence>
<protein>
    <submittedName>
        <fullName evidence="1">DUF4043 family protein</fullName>
    </submittedName>
</protein>
<organism evidence="1 2">
    <name type="scientific">Lampropedia aestuarii</name>
    <dbReference type="NCBI Taxonomy" id="2562762"/>
    <lineage>
        <taxon>Bacteria</taxon>
        <taxon>Pseudomonadati</taxon>
        <taxon>Pseudomonadota</taxon>
        <taxon>Betaproteobacteria</taxon>
        <taxon>Burkholderiales</taxon>
        <taxon>Comamonadaceae</taxon>
        <taxon>Lampropedia</taxon>
    </lineage>
</organism>
<name>A0A4S5BTI0_9BURK</name>
<dbReference type="Pfam" id="PF13252">
    <property type="entry name" value="Phage_capsid_3"/>
    <property type="match status" value="1"/>
</dbReference>
<comment type="caution">
    <text evidence="1">The sequence shown here is derived from an EMBL/GenBank/DDBJ whole genome shotgun (WGS) entry which is preliminary data.</text>
</comment>
<evidence type="ECO:0000313" key="2">
    <source>
        <dbReference type="Proteomes" id="UP000306236"/>
    </source>
</evidence>
<accession>A0A4S5BTI0</accession>
<dbReference type="OrthoDB" id="8877014at2"/>
<dbReference type="EMBL" id="SSWX01000002">
    <property type="protein sequence ID" value="THJ36177.1"/>
    <property type="molecule type" value="Genomic_DNA"/>
</dbReference>
<proteinExistence type="predicted"/>
<dbReference type="Proteomes" id="UP000306236">
    <property type="component" value="Unassembled WGS sequence"/>
</dbReference>